<evidence type="ECO:0000313" key="3">
    <source>
        <dbReference type="Proteomes" id="UP000324222"/>
    </source>
</evidence>
<name>A0A5B7DJ21_PORTR</name>
<protein>
    <submittedName>
        <fullName evidence="2">Trihelix transcription factor GT-4</fullName>
    </submittedName>
</protein>
<evidence type="ECO:0000259" key="1">
    <source>
        <dbReference type="Pfam" id="PF13837"/>
    </source>
</evidence>
<gene>
    <name evidence="2" type="primary">GT-4</name>
    <name evidence="2" type="ORF">E2C01_014519</name>
</gene>
<dbReference type="AlphaFoldDB" id="A0A5B7DJ21"/>
<dbReference type="Gene3D" id="1.10.10.60">
    <property type="entry name" value="Homeodomain-like"/>
    <property type="match status" value="1"/>
</dbReference>
<keyword evidence="3" id="KW-1185">Reference proteome</keyword>
<dbReference type="EMBL" id="VSRR010000987">
    <property type="protein sequence ID" value="MPC21531.1"/>
    <property type="molecule type" value="Genomic_DNA"/>
</dbReference>
<dbReference type="Proteomes" id="UP000324222">
    <property type="component" value="Unassembled WGS sequence"/>
</dbReference>
<proteinExistence type="predicted"/>
<evidence type="ECO:0000313" key="2">
    <source>
        <dbReference type="EMBL" id="MPC21531.1"/>
    </source>
</evidence>
<dbReference type="OrthoDB" id="6367464at2759"/>
<feature type="domain" description="Myb/SANT-like DNA-binding" evidence="1">
    <location>
        <begin position="17"/>
        <end position="103"/>
    </location>
</feature>
<organism evidence="2 3">
    <name type="scientific">Portunus trituberculatus</name>
    <name type="common">Swimming crab</name>
    <name type="synonym">Neptunus trituberculatus</name>
    <dbReference type="NCBI Taxonomy" id="210409"/>
    <lineage>
        <taxon>Eukaryota</taxon>
        <taxon>Metazoa</taxon>
        <taxon>Ecdysozoa</taxon>
        <taxon>Arthropoda</taxon>
        <taxon>Crustacea</taxon>
        <taxon>Multicrustacea</taxon>
        <taxon>Malacostraca</taxon>
        <taxon>Eumalacostraca</taxon>
        <taxon>Eucarida</taxon>
        <taxon>Decapoda</taxon>
        <taxon>Pleocyemata</taxon>
        <taxon>Brachyura</taxon>
        <taxon>Eubrachyura</taxon>
        <taxon>Portunoidea</taxon>
        <taxon>Portunidae</taxon>
        <taxon>Portuninae</taxon>
        <taxon>Portunus</taxon>
    </lineage>
</organism>
<reference evidence="2 3" key="1">
    <citation type="submission" date="2019-05" db="EMBL/GenBank/DDBJ databases">
        <title>Another draft genome of Portunus trituberculatus and its Hox gene families provides insights of decapod evolution.</title>
        <authorList>
            <person name="Jeong J.-H."/>
            <person name="Song I."/>
            <person name="Kim S."/>
            <person name="Choi T."/>
            <person name="Kim D."/>
            <person name="Ryu S."/>
            <person name="Kim W."/>
        </authorList>
    </citation>
    <scope>NUCLEOTIDE SEQUENCE [LARGE SCALE GENOMIC DNA]</scope>
    <source>
        <tissue evidence="2">Muscle</tissue>
    </source>
</reference>
<dbReference type="Pfam" id="PF13837">
    <property type="entry name" value="Myb_DNA-bind_4"/>
    <property type="match status" value="1"/>
</dbReference>
<dbReference type="InterPro" id="IPR044822">
    <property type="entry name" value="Myb_DNA-bind_4"/>
</dbReference>
<sequence length="117" mass="13431">MADTAGPSAGSRCPEIHWGREEVLALIGSVEEFFEDFYDGTKKKKAIWNAVAEHMREKGHYCSGSDCDKKWRNLKTTYIRVLQKQVHGDTTTRFEYFDALHHILGQEIDPLGMREQA</sequence>
<accession>A0A5B7DJ21</accession>
<comment type="caution">
    <text evidence="2">The sequence shown here is derived from an EMBL/GenBank/DDBJ whole genome shotgun (WGS) entry which is preliminary data.</text>
</comment>